<name>A0ACC0PRU7_RHOML</name>
<keyword evidence="2" id="KW-1185">Reference proteome</keyword>
<comment type="caution">
    <text evidence="1">The sequence shown here is derived from an EMBL/GenBank/DDBJ whole genome shotgun (WGS) entry which is preliminary data.</text>
</comment>
<protein>
    <submittedName>
        <fullName evidence="1">Uncharacterized protein</fullName>
    </submittedName>
</protein>
<proteinExistence type="predicted"/>
<dbReference type="EMBL" id="CM046389">
    <property type="protein sequence ID" value="KAI8567402.1"/>
    <property type="molecule type" value="Genomic_DNA"/>
</dbReference>
<gene>
    <name evidence="1" type="ORF">RHMOL_Rhmol02G0119100</name>
</gene>
<reference evidence="1" key="1">
    <citation type="submission" date="2022-02" db="EMBL/GenBank/DDBJ databases">
        <title>Plant Genome Project.</title>
        <authorList>
            <person name="Zhang R.-G."/>
        </authorList>
    </citation>
    <scope>NUCLEOTIDE SEQUENCE</scope>
    <source>
        <strain evidence="1">AT1</strain>
    </source>
</reference>
<dbReference type="Proteomes" id="UP001062846">
    <property type="component" value="Chromosome 2"/>
</dbReference>
<accession>A0ACC0PRU7</accession>
<evidence type="ECO:0000313" key="2">
    <source>
        <dbReference type="Proteomes" id="UP001062846"/>
    </source>
</evidence>
<sequence length="206" mass="23245">MLFINRNKRPFSLKLSFIHLILSDAALRLRPLHIQTEEEAALGRGKHQRKAVSYGEAYAPQLGETLNKIGHVALTVICYVCHAFKPSVKLDWETYEMLNSVSREHYLPPEKLDRLFALSLKLLTEKWEVHKGISITLQAQQMRALPLINGLPYIKAIPNNEIAGVSLIVFLVEKAKMRLEKWDDIVTQPLLKDSIDAGEAGNGASH</sequence>
<evidence type="ECO:0000313" key="1">
    <source>
        <dbReference type="EMBL" id="KAI8567402.1"/>
    </source>
</evidence>
<organism evidence="1 2">
    <name type="scientific">Rhododendron molle</name>
    <name type="common">Chinese azalea</name>
    <name type="synonym">Azalea mollis</name>
    <dbReference type="NCBI Taxonomy" id="49168"/>
    <lineage>
        <taxon>Eukaryota</taxon>
        <taxon>Viridiplantae</taxon>
        <taxon>Streptophyta</taxon>
        <taxon>Embryophyta</taxon>
        <taxon>Tracheophyta</taxon>
        <taxon>Spermatophyta</taxon>
        <taxon>Magnoliopsida</taxon>
        <taxon>eudicotyledons</taxon>
        <taxon>Gunneridae</taxon>
        <taxon>Pentapetalae</taxon>
        <taxon>asterids</taxon>
        <taxon>Ericales</taxon>
        <taxon>Ericaceae</taxon>
        <taxon>Ericoideae</taxon>
        <taxon>Rhodoreae</taxon>
        <taxon>Rhododendron</taxon>
    </lineage>
</organism>